<dbReference type="SUPFAM" id="SSF55681">
    <property type="entry name" value="Class II aaRS and biotin synthetases"/>
    <property type="match status" value="1"/>
</dbReference>
<keyword evidence="9 15" id="KW-0067">ATP-binding</keyword>
<dbReference type="FunFam" id="3.50.40.10:FF:000001">
    <property type="entry name" value="Phenylalanine--tRNA ligase beta subunit"/>
    <property type="match status" value="1"/>
</dbReference>
<dbReference type="PROSITE" id="PS51447">
    <property type="entry name" value="FDX_ACB"/>
    <property type="match status" value="1"/>
</dbReference>
<feature type="domain" description="FDX-ACB" evidence="18">
    <location>
        <begin position="721"/>
        <end position="814"/>
    </location>
</feature>
<evidence type="ECO:0000256" key="3">
    <source>
        <dbReference type="ARBA" id="ARBA00011209"/>
    </source>
</evidence>
<dbReference type="Gene3D" id="2.40.50.140">
    <property type="entry name" value="Nucleic acid-binding proteins"/>
    <property type="match status" value="1"/>
</dbReference>
<dbReference type="Pfam" id="PF03147">
    <property type="entry name" value="FDX-ACB"/>
    <property type="match status" value="1"/>
</dbReference>
<dbReference type="GO" id="GO:0004826">
    <property type="term" value="F:phenylalanine-tRNA ligase activity"/>
    <property type="evidence" value="ECO:0007669"/>
    <property type="project" value="UniProtKB-UniRule"/>
</dbReference>
<keyword evidence="4 15" id="KW-0963">Cytoplasm</keyword>
<dbReference type="OrthoDB" id="9805455at2"/>
<dbReference type="Gene3D" id="3.30.930.10">
    <property type="entry name" value="Bira Bifunctional Protein, Domain 2"/>
    <property type="match status" value="1"/>
</dbReference>
<dbReference type="SUPFAM" id="SSF54991">
    <property type="entry name" value="Anticodon-binding domain of PheRS"/>
    <property type="match status" value="1"/>
</dbReference>
<evidence type="ECO:0000256" key="10">
    <source>
        <dbReference type="ARBA" id="ARBA00022842"/>
    </source>
</evidence>
<dbReference type="PANTHER" id="PTHR10947:SF0">
    <property type="entry name" value="PHENYLALANINE--TRNA LIGASE BETA SUBUNIT"/>
    <property type="match status" value="1"/>
</dbReference>
<dbReference type="Proteomes" id="UP000295131">
    <property type="component" value="Unassembled WGS sequence"/>
</dbReference>
<evidence type="ECO:0000259" key="19">
    <source>
        <dbReference type="PROSITE" id="PS51483"/>
    </source>
</evidence>
<keyword evidence="21" id="KW-1185">Reference proteome</keyword>
<dbReference type="SMART" id="SM00896">
    <property type="entry name" value="FDX-ACB"/>
    <property type="match status" value="1"/>
</dbReference>
<evidence type="ECO:0000256" key="9">
    <source>
        <dbReference type="ARBA" id="ARBA00022840"/>
    </source>
</evidence>
<evidence type="ECO:0000256" key="6">
    <source>
        <dbReference type="ARBA" id="ARBA00022598"/>
    </source>
</evidence>
<dbReference type="InterPro" id="IPR033714">
    <property type="entry name" value="tRNA_bind_bactPheRS"/>
</dbReference>
<dbReference type="SUPFAM" id="SSF46955">
    <property type="entry name" value="Putative DNA-binding domain"/>
    <property type="match status" value="1"/>
</dbReference>
<dbReference type="EC" id="6.1.1.20" evidence="15"/>
<dbReference type="Pfam" id="PF03483">
    <property type="entry name" value="B3_4"/>
    <property type="match status" value="1"/>
</dbReference>
<dbReference type="InterPro" id="IPR020825">
    <property type="entry name" value="Phe-tRNA_synthase-like_B3/B4"/>
</dbReference>
<dbReference type="Pfam" id="PF01588">
    <property type="entry name" value="tRNA_bind"/>
    <property type="match status" value="1"/>
</dbReference>
<evidence type="ECO:0000256" key="12">
    <source>
        <dbReference type="ARBA" id="ARBA00022917"/>
    </source>
</evidence>
<feature type="binding site" evidence="15">
    <location>
        <position position="471"/>
    </location>
    <ligand>
        <name>Mg(2+)</name>
        <dbReference type="ChEBI" id="CHEBI:18420"/>
        <note>shared with alpha subunit</note>
    </ligand>
</feature>
<comment type="catalytic activity">
    <reaction evidence="14 15">
        <text>tRNA(Phe) + L-phenylalanine + ATP = L-phenylalanyl-tRNA(Phe) + AMP + diphosphate + H(+)</text>
        <dbReference type="Rhea" id="RHEA:19413"/>
        <dbReference type="Rhea" id="RHEA-COMP:9668"/>
        <dbReference type="Rhea" id="RHEA-COMP:9699"/>
        <dbReference type="ChEBI" id="CHEBI:15378"/>
        <dbReference type="ChEBI" id="CHEBI:30616"/>
        <dbReference type="ChEBI" id="CHEBI:33019"/>
        <dbReference type="ChEBI" id="CHEBI:58095"/>
        <dbReference type="ChEBI" id="CHEBI:78442"/>
        <dbReference type="ChEBI" id="CHEBI:78531"/>
        <dbReference type="ChEBI" id="CHEBI:456215"/>
        <dbReference type="EC" id="6.1.1.20"/>
    </reaction>
</comment>
<sequence length="815" mass="86987">MKFTLSWLKDHLETDASLDEIVETLTMIGLEVEEVDDKAAFKAFTIAKIVSAEPHPDADKLKVLKVDTGSGDPVQVVCGAPNARAGLIGAFAAPGTYVPGIDVTLGAAAIRGVESFGMMCSERELEISDNHEGIIDLPEDAPVGTPYAAYAGLDDPVIDINLTPNRPDCTSIYGIARDLAAAGLGTLKDGSVEPVTGEGACPVDVTIEATDLCPGFALRLVRGVKNGPSPLWMQKRLIAIGLRPINALVDITNYVTFDRGRPLHVFDTAKVKGNLVVRRAKDGETVLALDTREYTLGADMCVIADDNGVESIAGIMGGEHSGCDETTTDVLIESALWDPMNVARTGRDLGIVTDARYRFERGVDPEFMADGIQLATRLVTDLCGGTPSETLIKYGEPTSKEGELVGESGHHYHEVDFPLTETKRLTGLDVDREESIAILEKLGFKAKGAIDGDTIRFVVPSWRPDVDGKADLVEEVMRIHGVNEIEMRPLGSHAAVNGRILTTLQIRTRLARRTLAARGMHEAVTWSFIPEDHARAFGGGKPELKLSNPISADMSDMRPSLLPGLVAAAGRNADRGFGDTAVFEVAATYESDLPEGQRRVAGGIRRGTATLEGAGRHWDGAAQAVGVFDAKADAFAVLEACGAPVDRLMIERGAPDWFHPGRSGVIKLGPKVVLGYFGEFHPRALEALDVTGPLCGFEVHIDAIPEPRAKATRTKPVLALSPFQAVRRDFAFVVNGDVAAGDIVRAATGADKALITGVKVFDIFEGASLGEGRKSVAIEVTLQPRDKTLTEEELEKVSAKVVANVEKSTGGTLRG</sequence>
<dbReference type="FunFam" id="2.40.50.140:FF:000045">
    <property type="entry name" value="Phenylalanine--tRNA ligase beta subunit"/>
    <property type="match status" value="1"/>
</dbReference>
<evidence type="ECO:0000256" key="4">
    <source>
        <dbReference type="ARBA" id="ARBA00022490"/>
    </source>
</evidence>
<evidence type="ECO:0000256" key="11">
    <source>
        <dbReference type="ARBA" id="ARBA00022884"/>
    </source>
</evidence>
<keyword evidence="11 16" id="KW-0694">RNA-binding</keyword>
<keyword evidence="8 15" id="KW-0547">Nucleotide-binding</keyword>
<dbReference type="InterPro" id="IPR005147">
    <property type="entry name" value="tRNA_synthase_B5-dom"/>
</dbReference>
<comment type="subcellular location">
    <subcellularLocation>
        <location evidence="1 15">Cytoplasm</location>
    </subcellularLocation>
</comment>
<evidence type="ECO:0000313" key="21">
    <source>
        <dbReference type="Proteomes" id="UP000295131"/>
    </source>
</evidence>
<dbReference type="GO" id="GO:0005524">
    <property type="term" value="F:ATP binding"/>
    <property type="evidence" value="ECO:0007669"/>
    <property type="project" value="UniProtKB-UniRule"/>
</dbReference>
<evidence type="ECO:0000256" key="13">
    <source>
        <dbReference type="ARBA" id="ARBA00023146"/>
    </source>
</evidence>
<gene>
    <name evidence="15" type="primary">pheT</name>
    <name evidence="20" type="ORF">E2A64_02275</name>
</gene>
<dbReference type="InterPro" id="IPR045864">
    <property type="entry name" value="aa-tRNA-synth_II/BPL/LPL"/>
</dbReference>
<evidence type="ECO:0000256" key="1">
    <source>
        <dbReference type="ARBA" id="ARBA00004496"/>
    </source>
</evidence>
<name>A0A4R5PLY8_9HYPH</name>
<dbReference type="NCBIfam" id="TIGR00472">
    <property type="entry name" value="pheT_bact"/>
    <property type="match status" value="1"/>
</dbReference>
<keyword evidence="13 15" id="KW-0030">Aminoacyl-tRNA synthetase</keyword>
<dbReference type="GO" id="GO:0000287">
    <property type="term" value="F:magnesium ion binding"/>
    <property type="evidence" value="ECO:0007669"/>
    <property type="project" value="UniProtKB-UniRule"/>
</dbReference>
<dbReference type="SUPFAM" id="SSF56037">
    <property type="entry name" value="PheT/TilS domain"/>
    <property type="match status" value="1"/>
</dbReference>
<dbReference type="PROSITE" id="PS51483">
    <property type="entry name" value="B5"/>
    <property type="match status" value="1"/>
</dbReference>
<comment type="cofactor">
    <cofactor evidence="15">
        <name>Mg(2+)</name>
        <dbReference type="ChEBI" id="CHEBI:18420"/>
    </cofactor>
    <text evidence="15">Binds 2 magnesium ions per tetramer.</text>
</comment>
<dbReference type="FunFam" id="3.30.70.380:FF:000001">
    <property type="entry name" value="Phenylalanine--tRNA ligase beta subunit"/>
    <property type="match status" value="1"/>
</dbReference>
<dbReference type="AlphaFoldDB" id="A0A4R5PLY8"/>
<dbReference type="InterPro" id="IPR041616">
    <property type="entry name" value="PheRS_beta_core"/>
</dbReference>
<evidence type="ECO:0000259" key="17">
    <source>
        <dbReference type="PROSITE" id="PS50886"/>
    </source>
</evidence>
<dbReference type="InterPro" id="IPR009061">
    <property type="entry name" value="DNA-bd_dom_put_sf"/>
</dbReference>
<dbReference type="PANTHER" id="PTHR10947">
    <property type="entry name" value="PHENYLALANYL-TRNA SYNTHETASE BETA CHAIN AND LEUCINE-RICH REPEAT-CONTAINING PROTEIN 47"/>
    <property type="match status" value="1"/>
</dbReference>
<dbReference type="EMBL" id="SMSI01000001">
    <property type="protein sequence ID" value="TDH37980.1"/>
    <property type="molecule type" value="Genomic_DNA"/>
</dbReference>
<dbReference type="InterPro" id="IPR004532">
    <property type="entry name" value="Phe-tRNA-ligase_IIc_bsu_bact"/>
</dbReference>
<evidence type="ECO:0000256" key="15">
    <source>
        <dbReference type="HAMAP-Rule" id="MF_00283"/>
    </source>
</evidence>
<evidence type="ECO:0000256" key="16">
    <source>
        <dbReference type="PROSITE-ProRule" id="PRU00209"/>
    </source>
</evidence>
<evidence type="ECO:0000259" key="18">
    <source>
        <dbReference type="PROSITE" id="PS51447"/>
    </source>
</evidence>
<dbReference type="HAMAP" id="MF_00283">
    <property type="entry name" value="Phe_tRNA_synth_beta1"/>
    <property type="match status" value="1"/>
</dbReference>
<dbReference type="InterPro" id="IPR005121">
    <property type="entry name" value="Fdx_antiC-bd"/>
</dbReference>
<feature type="domain" description="TRNA-binding" evidence="17">
    <location>
        <begin position="38"/>
        <end position="148"/>
    </location>
</feature>
<feature type="domain" description="B5" evidence="19">
    <location>
        <begin position="410"/>
        <end position="487"/>
    </location>
</feature>
<dbReference type="SUPFAM" id="SSF50249">
    <property type="entry name" value="Nucleic acid-binding proteins"/>
    <property type="match status" value="1"/>
</dbReference>
<dbReference type="GO" id="GO:0000049">
    <property type="term" value="F:tRNA binding"/>
    <property type="evidence" value="ECO:0007669"/>
    <property type="project" value="UniProtKB-UniRule"/>
</dbReference>
<evidence type="ECO:0000256" key="14">
    <source>
        <dbReference type="ARBA" id="ARBA00049255"/>
    </source>
</evidence>
<dbReference type="CDD" id="cd00769">
    <property type="entry name" value="PheRS_beta_core"/>
    <property type="match status" value="1"/>
</dbReference>
<evidence type="ECO:0000256" key="5">
    <source>
        <dbReference type="ARBA" id="ARBA00022555"/>
    </source>
</evidence>
<dbReference type="InterPro" id="IPR012340">
    <property type="entry name" value="NA-bd_OB-fold"/>
</dbReference>
<keyword evidence="12 15" id="KW-0648">Protein biosynthesis</keyword>
<keyword evidence="5 16" id="KW-0820">tRNA-binding</keyword>
<dbReference type="Gene3D" id="3.30.70.380">
    <property type="entry name" value="Ferrodoxin-fold anticodon-binding domain"/>
    <property type="match status" value="1"/>
</dbReference>
<dbReference type="RefSeq" id="WP_133282817.1">
    <property type="nucleotide sequence ID" value="NZ_SMSI01000001.1"/>
</dbReference>
<dbReference type="SMART" id="SM00874">
    <property type="entry name" value="B5"/>
    <property type="match status" value="1"/>
</dbReference>
<protein>
    <recommendedName>
        <fullName evidence="15">Phenylalanine--tRNA ligase beta subunit</fullName>
        <ecNumber evidence="15">6.1.1.20</ecNumber>
    </recommendedName>
    <alternativeName>
        <fullName evidence="15">Phenylalanyl-tRNA synthetase beta subunit</fullName>
        <shortName evidence="15">PheRS</shortName>
    </alternativeName>
</protein>
<keyword evidence="6 15" id="KW-0436">Ligase</keyword>
<dbReference type="InterPro" id="IPR005146">
    <property type="entry name" value="B3/B4_tRNA-bd"/>
</dbReference>
<evidence type="ECO:0000256" key="7">
    <source>
        <dbReference type="ARBA" id="ARBA00022723"/>
    </source>
</evidence>
<feature type="binding site" evidence="15">
    <location>
        <position position="475"/>
    </location>
    <ligand>
        <name>Mg(2+)</name>
        <dbReference type="ChEBI" id="CHEBI:18420"/>
        <note>shared with alpha subunit</note>
    </ligand>
</feature>
<comment type="caution">
    <text evidence="20">The sequence shown here is derived from an EMBL/GenBank/DDBJ whole genome shotgun (WGS) entry which is preliminary data.</text>
</comment>
<dbReference type="SMART" id="SM00873">
    <property type="entry name" value="B3_4"/>
    <property type="match status" value="1"/>
</dbReference>
<dbReference type="InterPro" id="IPR036690">
    <property type="entry name" value="Fdx_antiC-bd_sf"/>
</dbReference>
<reference evidence="20 21" key="1">
    <citation type="journal article" date="2013" name="Int. J. Syst. Evol. Microbiol.">
        <title>Hoeflea suaedae sp. nov., an endophytic bacterium isolated from the root of the halophyte Suaeda maritima.</title>
        <authorList>
            <person name="Chung E.J."/>
            <person name="Park J.A."/>
            <person name="Pramanik P."/>
            <person name="Bibi F."/>
            <person name="Jeon C.O."/>
            <person name="Chung Y.R."/>
        </authorList>
    </citation>
    <scope>NUCLEOTIDE SEQUENCE [LARGE SCALE GENOMIC DNA]</scope>
    <source>
        <strain evidence="20 21">YC6898</strain>
    </source>
</reference>
<dbReference type="Pfam" id="PF17759">
    <property type="entry name" value="tRNA_synthFbeta"/>
    <property type="match status" value="1"/>
</dbReference>
<dbReference type="GO" id="GO:0006432">
    <property type="term" value="P:phenylalanyl-tRNA aminoacylation"/>
    <property type="evidence" value="ECO:0007669"/>
    <property type="project" value="UniProtKB-UniRule"/>
</dbReference>
<evidence type="ECO:0000256" key="8">
    <source>
        <dbReference type="ARBA" id="ARBA00022741"/>
    </source>
</evidence>
<dbReference type="InterPro" id="IPR045060">
    <property type="entry name" value="Phe-tRNA-ligase_IIc_bsu"/>
</dbReference>
<dbReference type="InterPro" id="IPR002547">
    <property type="entry name" value="tRNA-bd_dom"/>
</dbReference>
<accession>A0A4R5PLY8</accession>
<dbReference type="GO" id="GO:0009328">
    <property type="term" value="C:phenylalanine-tRNA ligase complex"/>
    <property type="evidence" value="ECO:0007669"/>
    <property type="project" value="TreeGrafter"/>
</dbReference>
<feature type="binding site" evidence="15">
    <location>
        <position position="465"/>
    </location>
    <ligand>
        <name>Mg(2+)</name>
        <dbReference type="ChEBI" id="CHEBI:18420"/>
        <note>shared with alpha subunit</note>
    </ligand>
</feature>
<evidence type="ECO:0000313" key="20">
    <source>
        <dbReference type="EMBL" id="TDH37980.1"/>
    </source>
</evidence>
<dbReference type="CDD" id="cd02796">
    <property type="entry name" value="tRNA_bind_bactPheRS"/>
    <property type="match status" value="1"/>
</dbReference>
<comment type="similarity">
    <text evidence="2 15">Belongs to the phenylalanyl-tRNA synthetase beta subunit family. Type 1 subfamily.</text>
</comment>
<organism evidence="20 21">
    <name type="scientific">Pseudohoeflea suaedae</name>
    <dbReference type="NCBI Taxonomy" id="877384"/>
    <lineage>
        <taxon>Bacteria</taxon>
        <taxon>Pseudomonadati</taxon>
        <taxon>Pseudomonadota</taxon>
        <taxon>Alphaproteobacteria</taxon>
        <taxon>Hyphomicrobiales</taxon>
        <taxon>Rhizobiaceae</taxon>
        <taxon>Pseudohoeflea</taxon>
    </lineage>
</organism>
<dbReference type="NCBIfam" id="NF045760">
    <property type="entry name" value="YtpR"/>
    <property type="match status" value="1"/>
</dbReference>
<keyword evidence="10 15" id="KW-0460">Magnesium</keyword>
<keyword evidence="7 15" id="KW-0479">Metal-binding</keyword>
<evidence type="ECO:0000256" key="2">
    <source>
        <dbReference type="ARBA" id="ARBA00008653"/>
    </source>
</evidence>
<comment type="subunit">
    <text evidence="3 15">Tetramer of two alpha and two beta subunits.</text>
</comment>
<feature type="binding site" evidence="15">
    <location>
        <position position="474"/>
    </location>
    <ligand>
        <name>Mg(2+)</name>
        <dbReference type="ChEBI" id="CHEBI:18420"/>
        <note>shared with alpha subunit</note>
    </ligand>
</feature>
<dbReference type="Gene3D" id="3.50.40.10">
    <property type="entry name" value="Phenylalanyl-trna Synthetase, Chain B, domain 3"/>
    <property type="match status" value="1"/>
</dbReference>
<proteinExistence type="inferred from homology"/>
<dbReference type="Pfam" id="PF03484">
    <property type="entry name" value="B5"/>
    <property type="match status" value="1"/>
</dbReference>
<dbReference type="PROSITE" id="PS50886">
    <property type="entry name" value="TRBD"/>
    <property type="match status" value="1"/>
</dbReference>
<dbReference type="Gene3D" id="3.30.56.10">
    <property type="match status" value="2"/>
</dbReference>